<evidence type="ECO:0000259" key="3">
    <source>
        <dbReference type="Pfam" id="PF03358"/>
    </source>
</evidence>
<dbReference type="EMBL" id="RCHR01000003">
    <property type="protein sequence ID" value="RLL45488.1"/>
    <property type="molecule type" value="Genomic_DNA"/>
</dbReference>
<evidence type="ECO:0000256" key="2">
    <source>
        <dbReference type="ARBA" id="ARBA00022643"/>
    </source>
</evidence>
<comment type="caution">
    <text evidence="4">The sequence shown here is derived from an EMBL/GenBank/DDBJ whole genome shotgun (WGS) entry which is preliminary data.</text>
</comment>
<dbReference type="Proteomes" id="UP000270219">
    <property type="component" value="Unassembled WGS sequence"/>
</dbReference>
<dbReference type="InterPro" id="IPR029039">
    <property type="entry name" value="Flavoprotein-like_sf"/>
</dbReference>
<gene>
    <name evidence="4" type="ORF">D8M04_11620</name>
</gene>
<keyword evidence="5" id="KW-1185">Reference proteome</keyword>
<dbReference type="AlphaFoldDB" id="A0A498D6W0"/>
<dbReference type="Pfam" id="PF03358">
    <property type="entry name" value="FMN_red"/>
    <property type="match status" value="1"/>
</dbReference>
<dbReference type="OrthoDB" id="9805976at2"/>
<dbReference type="Gene3D" id="3.40.50.360">
    <property type="match status" value="1"/>
</dbReference>
<organism evidence="4 5">
    <name type="scientific">Oceanobacillus piezotolerans</name>
    <dbReference type="NCBI Taxonomy" id="2448030"/>
    <lineage>
        <taxon>Bacteria</taxon>
        <taxon>Bacillati</taxon>
        <taxon>Bacillota</taxon>
        <taxon>Bacilli</taxon>
        <taxon>Bacillales</taxon>
        <taxon>Bacillaceae</taxon>
        <taxon>Oceanobacillus</taxon>
    </lineage>
</organism>
<protein>
    <submittedName>
        <fullName evidence="4">Flavodoxin family protein</fullName>
    </submittedName>
</protein>
<dbReference type="RefSeq" id="WP_121523081.1">
    <property type="nucleotide sequence ID" value="NZ_RCHR01000003.1"/>
</dbReference>
<reference evidence="4 5" key="1">
    <citation type="submission" date="2018-10" db="EMBL/GenBank/DDBJ databases">
        <title>Oceanobacillus sp. YLB-02 draft genome.</title>
        <authorList>
            <person name="Yu L."/>
        </authorList>
    </citation>
    <scope>NUCLEOTIDE SEQUENCE [LARGE SCALE GENOMIC DNA]</scope>
    <source>
        <strain evidence="4 5">YLB-02</strain>
    </source>
</reference>
<dbReference type="PANTHER" id="PTHR43278">
    <property type="entry name" value="NAD(P)H-DEPENDENT FMN-CONTAINING OXIDOREDUCTASE YWQN-RELATED"/>
    <property type="match status" value="1"/>
</dbReference>
<evidence type="ECO:0000256" key="1">
    <source>
        <dbReference type="ARBA" id="ARBA00022630"/>
    </source>
</evidence>
<dbReference type="PANTHER" id="PTHR43278:SF4">
    <property type="entry name" value="NAD(P)H-DEPENDENT FMN-CONTAINING OXIDOREDUCTASE YWQN-RELATED"/>
    <property type="match status" value="1"/>
</dbReference>
<dbReference type="GO" id="GO:0016491">
    <property type="term" value="F:oxidoreductase activity"/>
    <property type="evidence" value="ECO:0007669"/>
    <property type="project" value="InterPro"/>
</dbReference>
<keyword evidence="2" id="KW-0288">FMN</keyword>
<proteinExistence type="predicted"/>
<evidence type="ECO:0000313" key="4">
    <source>
        <dbReference type="EMBL" id="RLL45488.1"/>
    </source>
</evidence>
<evidence type="ECO:0000313" key="5">
    <source>
        <dbReference type="Proteomes" id="UP000270219"/>
    </source>
</evidence>
<sequence>MSTIIIYGGTRENGNTEILTELAVKGLDVERIFLKDFKVRPIEDLRHTAEGFYDMGDDYSWIIEQIQKHEVILFATPIYWYSMSGIMKNFIDRWSQSLKETNGDFKREMSLKQAYVIGVGGDEPHIKGLPMIQQFNHIFNFIGIPFEGYILGQANKPGEIVHDKKAIEAAGLLLEELRGYSYIEQEQ</sequence>
<name>A0A498D6W0_9BACI</name>
<dbReference type="InterPro" id="IPR051796">
    <property type="entry name" value="ISF_SsuE-like"/>
</dbReference>
<accession>A0A498D6W0</accession>
<feature type="domain" description="NADPH-dependent FMN reductase-like" evidence="3">
    <location>
        <begin position="1"/>
        <end position="125"/>
    </location>
</feature>
<keyword evidence="1" id="KW-0285">Flavoprotein</keyword>
<dbReference type="InterPro" id="IPR005025">
    <property type="entry name" value="FMN_Rdtase-like_dom"/>
</dbReference>
<dbReference type="SUPFAM" id="SSF52218">
    <property type="entry name" value="Flavoproteins"/>
    <property type="match status" value="1"/>
</dbReference>